<dbReference type="GO" id="GO:0005886">
    <property type="term" value="C:plasma membrane"/>
    <property type="evidence" value="ECO:0007669"/>
    <property type="project" value="TreeGrafter"/>
</dbReference>
<dbReference type="EMBL" id="FUXL01000003">
    <property type="protein sequence ID" value="SJZ87116.1"/>
    <property type="molecule type" value="Genomic_DNA"/>
</dbReference>
<evidence type="ECO:0000313" key="4">
    <source>
        <dbReference type="Proteomes" id="UP000190135"/>
    </source>
</evidence>
<feature type="domain" description="VTT" evidence="2">
    <location>
        <begin position="24"/>
        <end position="144"/>
    </location>
</feature>
<protein>
    <submittedName>
        <fullName evidence="3">Membrane protein DedA, SNARE-associated domain</fullName>
    </submittedName>
</protein>
<dbReference type="PANTHER" id="PTHR42709:SF2">
    <property type="entry name" value="INNER MEMBRANE PROTEIN YOHD"/>
    <property type="match status" value="1"/>
</dbReference>
<accession>A0A1T4P7C5</accession>
<dbReference type="RefSeq" id="WP_078707462.1">
    <property type="nucleotide sequence ID" value="NZ_FUXL01000003.1"/>
</dbReference>
<feature type="transmembrane region" description="Helical" evidence="1">
    <location>
        <begin position="124"/>
        <end position="147"/>
    </location>
</feature>
<sequence>MYQILALISQFGPLIVFAGTFVEGEVFAIIGGFLAYRNVYPFELMAALAFIGSFLGDLAVFLFARFFSGHRWVRRWKARRKFAKALRLVERYQAYFVIVNRYIYGLRVPGLIALGMSRITVVRFLLLNFVGAAIWAGLFTTIGYVFGYSIGSVFAHLEILERGVGITLGVIAVALTLWFAWRQWGPALIKRSRFPEGHSDGRPRLRFIPVMRRGKEPSPFSDD</sequence>
<name>A0A1T4P7C5_9HYPH</name>
<dbReference type="OrthoDB" id="948134at2"/>
<dbReference type="Proteomes" id="UP000190135">
    <property type="component" value="Unassembled WGS sequence"/>
</dbReference>
<evidence type="ECO:0000256" key="1">
    <source>
        <dbReference type="SAM" id="Phobius"/>
    </source>
</evidence>
<reference evidence="3 4" key="1">
    <citation type="submission" date="2017-02" db="EMBL/GenBank/DDBJ databases">
        <authorList>
            <person name="Peterson S.W."/>
        </authorList>
    </citation>
    <scope>NUCLEOTIDE SEQUENCE [LARGE SCALE GENOMIC DNA]</scope>
    <source>
        <strain evidence="3 4">USBA 369</strain>
    </source>
</reference>
<evidence type="ECO:0000313" key="3">
    <source>
        <dbReference type="EMBL" id="SJZ87116.1"/>
    </source>
</evidence>
<dbReference type="PANTHER" id="PTHR42709">
    <property type="entry name" value="ALKALINE PHOSPHATASE LIKE PROTEIN"/>
    <property type="match status" value="1"/>
</dbReference>
<dbReference type="InterPro" id="IPR051311">
    <property type="entry name" value="DedA_domain"/>
</dbReference>
<keyword evidence="1" id="KW-1133">Transmembrane helix</keyword>
<gene>
    <name evidence="3" type="ORF">SAMN05428963_103363</name>
</gene>
<keyword evidence="1" id="KW-0812">Transmembrane</keyword>
<feature type="transmembrane region" description="Helical" evidence="1">
    <location>
        <begin position="44"/>
        <end position="67"/>
    </location>
</feature>
<evidence type="ECO:0000259" key="2">
    <source>
        <dbReference type="Pfam" id="PF09335"/>
    </source>
</evidence>
<organism evidence="3 4">
    <name type="scientific">Consotaella salsifontis</name>
    <dbReference type="NCBI Taxonomy" id="1365950"/>
    <lineage>
        <taxon>Bacteria</taxon>
        <taxon>Pseudomonadati</taxon>
        <taxon>Pseudomonadota</taxon>
        <taxon>Alphaproteobacteria</taxon>
        <taxon>Hyphomicrobiales</taxon>
        <taxon>Aurantimonadaceae</taxon>
        <taxon>Consotaella</taxon>
    </lineage>
</organism>
<dbReference type="STRING" id="1365950.SAMN05428963_103363"/>
<proteinExistence type="predicted"/>
<keyword evidence="1" id="KW-0472">Membrane</keyword>
<dbReference type="AlphaFoldDB" id="A0A1T4P7C5"/>
<dbReference type="Pfam" id="PF09335">
    <property type="entry name" value="VTT_dom"/>
    <property type="match status" value="1"/>
</dbReference>
<dbReference type="InterPro" id="IPR032816">
    <property type="entry name" value="VTT_dom"/>
</dbReference>
<keyword evidence="4" id="KW-1185">Reference proteome</keyword>
<feature type="transmembrane region" description="Helical" evidence="1">
    <location>
        <begin position="159"/>
        <end position="181"/>
    </location>
</feature>